<keyword evidence="5" id="KW-0408">Iron</keyword>
<name>A0A132MPN4_9ACTN</name>
<evidence type="ECO:0000256" key="3">
    <source>
        <dbReference type="ARBA" id="ARBA00022723"/>
    </source>
</evidence>
<protein>
    <submittedName>
        <fullName evidence="7">Cytochrome P450</fullName>
    </submittedName>
</protein>
<keyword evidence="4" id="KW-0560">Oxidoreductase</keyword>
<dbReference type="Proteomes" id="UP000070188">
    <property type="component" value="Unassembled WGS sequence"/>
</dbReference>
<dbReference type="Gene3D" id="1.10.630.10">
    <property type="entry name" value="Cytochrome P450"/>
    <property type="match status" value="1"/>
</dbReference>
<evidence type="ECO:0000313" key="7">
    <source>
        <dbReference type="EMBL" id="KWW99824.1"/>
    </source>
</evidence>
<dbReference type="GO" id="GO:0020037">
    <property type="term" value="F:heme binding"/>
    <property type="evidence" value="ECO:0007669"/>
    <property type="project" value="InterPro"/>
</dbReference>
<dbReference type="InterPro" id="IPR002397">
    <property type="entry name" value="Cyt_P450_B"/>
</dbReference>
<dbReference type="PATRIC" id="fig|1469144.10.peg.1605"/>
<organism evidence="7 8">
    <name type="scientific">Carbonactinospora thermoautotrophica</name>
    <dbReference type="NCBI Taxonomy" id="1469144"/>
    <lineage>
        <taxon>Bacteria</taxon>
        <taxon>Bacillati</taxon>
        <taxon>Actinomycetota</taxon>
        <taxon>Actinomycetes</taxon>
        <taxon>Kitasatosporales</taxon>
        <taxon>Carbonactinosporaceae</taxon>
        <taxon>Carbonactinospora</taxon>
    </lineage>
</organism>
<keyword evidence="8" id="KW-1185">Reference proteome</keyword>
<dbReference type="STRING" id="1469144.LI90_1463"/>
<dbReference type="SUPFAM" id="SSF48264">
    <property type="entry name" value="Cytochrome P450"/>
    <property type="match status" value="1"/>
</dbReference>
<evidence type="ECO:0000256" key="1">
    <source>
        <dbReference type="ARBA" id="ARBA00010617"/>
    </source>
</evidence>
<evidence type="ECO:0000256" key="2">
    <source>
        <dbReference type="ARBA" id="ARBA00022617"/>
    </source>
</evidence>
<comment type="similarity">
    <text evidence="1">Belongs to the cytochrome P450 family.</text>
</comment>
<dbReference type="GO" id="GO:0006707">
    <property type="term" value="P:cholesterol catabolic process"/>
    <property type="evidence" value="ECO:0007669"/>
    <property type="project" value="TreeGrafter"/>
</dbReference>
<dbReference type="PRINTS" id="PR00359">
    <property type="entry name" value="BP450"/>
</dbReference>
<evidence type="ECO:0000256" key="4">
    <source>
        <dbReference type="ARBA" id="ARBA00023002"/>
    </source>
</evidence>
<dbReference type="GO" id="GO:0005506">
    <property type="term" value="F:iron ion binding"/>
    <property type="evidence" value="ECO:0007669"/>
    <property type="project" value="InterPro"/>
</dbReference>
<dbReference type="FunFam" id="1.10.630.10:FF:000018">
    <property type="entry name" value="Cytochrome P450 monooxygenase"/>
    <property type="match status" value="1"/>
</dbReference>
<dbReference type="Pfam" id="PF00067">
    <property type="entry name" value="p450"/>
    <property type="match status" value="1"/>
</dbReference>
<gene>
    <name evidence="7" type="ORF">LI90_1463</name>
</gene>
<dbReference type="GO" id="GO:0036199">
    <property type="term" value="F:cholest-4-en-3-one 26-monooxygenase activity"/>
    <property type="evidence" value="ECO:0007669"/>
    <property type="project" value="TreeGrafter"/>
</dbReference>
<reference evidence="8" key="1">
    <citation type="submission" date="2015-04" db="EMBL/GenBank/DDBJ databases">
        <title>Physiological reanalysis, assessment of diazotrophy, and genome sequences of multiple isolates of Streptomyces thermoautotrophicus.</title>
        <authorList>
            <person name="MacKellar D.C."/>
            <person name="Lieber L."/>
            <person name="Norman J."/>
            <person name="Bolger A."/>
            <person name="Tobin C."/>
            <person name="Murray J.W."/>
            <person name="Chang R."/>
            <person name="Ford T."/>
            <person name="Nguyen P.Q."/>
            <person name="Woodward J."/>
            <person name="Permingeat H."/>
            <person name="Joshi N.S."/>
            <person name="Silver P.A."/>
            <person name="Usadel B."/>
            <person name="Rutherford A.W."/>
            <person name="Friesen M."/>
            <person name="Prell J."/>
        </authorList>
    </citation>
    <scope>NUCLEOTIDE SEQUENCE [LARGE SCALE GENOMIC DNA]</scope>
    <source>
        <strain evidence="8">H1</strain>
    </source>
</reference>
<dbReference type="EMBL" id="LAXD01000001">
    <property type="protein sequence ID" value="KWW99824.1"/>
    <property type="molecule type" value="Genomic_DNA"/>
</dbReference>
<dbReference type="CDD" id="cd11033">
    <property type="entry name" value="CYP142-like"/>
    <property type="match status" value="1"/>
</dbReference>
<sequence>MVVAYVPDTELSVDEINLAQLDFWLRDDVDGALAKLRRERPIAWHEHPDCGKGFWSVTRYADIAAISVDTATFSNRWSIRVNHDPEMGLTRPGSSSIIEMDPPQHTKYRKLVSRGFTPRRIGLIEDHIRARARALVDSVAPKGSCEFVTEIAARLPLEVICDLVGVPSQDHDYIFKLSSESFGEYDPEVGVTPEQGSAAAQELKAYGCALAEERRRNPKDDLITLLVEAEVDGHRLTQEEIGGFFSLLLAAGSETTRSAISHGLVAFSRFPEQKRLFLEDCSAWAPYAAEEILRWATPILHMRRTVTREVDFGGVRMREGDKVAMWYISANRDESVFPDPYRFDITRDPNRHGAFGTGGPHFCLGHNLARREIAVLFEELFRLLPDIEAVGEPVKLRSNQFHGIKRLHAVFTPVR</sequence>
<dbReference type="InterPro" id="IPR036396">
    <property type="entry name" value="Cyt_P450_sf"/>
</dbReference>
<dbReference type="GO" id="GO:0008395">
    <property type="term" value="F:steroid hydroxylase activity"/>
    <property type="evidence" value="ECO:0007669"/>
    <property type="project" value="TreeGrafter"/>
</dbReference>
<evidence type="ECO:0000313" key="8">
    <source>
        <dbReference type="Proteomes" id="UP000070188"/>
    </source>
</evidence>
<evidence type="ECO:0000256" key="5">
    <source>
        <dbReference type="ARBA" id="ARBA00023004"/>
    </source>
</evidence>
<comment type="caution">
    <text evidence="7">The sequence shown here is derived from an EMBL/GenBank/DDBJ whole genome shotgun (WGS) entry which is preliminary data.</text>
</comment>
<evidence type="ECO:0000256" key="6">
    <source>
        <dbReference type="ARBA" id="ARBA00023033"/>
    </source>
</evidence>
<dbReference type="AlphaFoldDB" id="A0A132MPN4"/>
<dbReference type="RefSeq" id="WP_066885789.1">
    <property type="nucleotide sequence ID" value="NZ_JYIJ01000015.1"/>
</dbReference>
<keyword evidence="3" id="KW-0479">Metal-binding</keyword>
<dbReference type="InterPro" id="IPR001128">
    <property type="entry name" value="Cyt_P450"/>
</dbReference>
<dbReference type="PANTHER" id="PTHR46696">
    <property type="entry name" value="P450, PUTATIVE (EUROFUNG)-RELATED"/>
    <property type="match status" value="1"/>
</dbReference>
<proteinExistence type="inferred from homology"/>
<keyword evidence="2" id="KW-0349">Heme</keyword>
<keyword evidence="6" id="KW-0503">Monooxygenase</keyword>
<dbReference type="PANTHER" id="PTHR46696:SF4">
    <property type="entry name" value="BIOTIN BIOSYNTHESIS CYTOCHROME P450"/>
    <property type="match status" value="1"/>
</dbReference>
<accession>A0A132MPN4</accession>